<gene>
    <name evidence="2" type="ORF">CAP_3672</name>
</gene>
<feature type="region of interest" description="Disordered" evidence="1">
    <location>
        <begin position="127"/>
        <end position="153"/>
    </location>
</feature>
<evidence type="ECO:0000313" key="3">
    <source>
        <dbReference type="Proteomes" id="UP000019678"/>
    </source>
</evidence>
<dbReference type="RefSeq" id="WP_044242988.1">
    <property type="nucleotide sequence ID" value="NZ_ASRX01000027.1"/>
</dbReference>
<evidence type="ECO:0000313" key="2">
    <source>
        <dbReference type="EMBL" id="EYF05082.1"/>
    </source>
</evidence>
<protein>
    <recommendedName>
        <fullName evidence="4">Lipoprotein</fullName>
    </recommendedName>
</protein>
<dbReference type="eggNOG" id="COG1470">
    <property type="taxonomic scope" value="Bacteria"/>
</dbReference>
<reference evidence="2 3" key="1">
    <citation type="submission" date="2013-05" db="EMBL/GenBank/DDBJ databases">
        <title>Genome assembly of Chondromyces apiculatus DSM 436.</title>
        <authorList>
            <person name="Sharma G."/>
            <person name="Khatri I."/>
            <person name="Kaur C."/>
            <person name="Mayilraj S."/>
            <person name="Subramanian S."/>
        </authorList>
    </citation>
    <scope>NUCLEOTIDE SEQUENCE [LARGE SCALE GENOMIC DNA]</scope>
    <source>
        <strain evidence="2 3">DSM 436</strain>
    </source>
</reference>
<evidence type="ECO:0000256" key="1">
    <source>
        <dbReference type="SAM" id="MobiDB-lite"/>
    </source>
</evidence>
<name>A0A017T812_9BACT</name>
<comment type="caution">
    <text evidence="2">The sequence shown here is derived from an EMBL/GenBank/DDBJ whole genome shotgun (WGS) entry which is preliminary data.</text>
</comment>
<organism evidence="2 3">
    <name type="scientific">Chondromyces apiculatus DSM 436</name>
    <dbReference type="NCBI Taxonomy" id="1192034"/>
    <lineage>
        <taxon>Bacteria</taxon>
        <taxon>Pseudomonadati</taxon>
        <taxon>Myxococcota</taxon>
        <taxon>Polyangia</taxon>
        <taxon>Polyangiales</taxon>
        <taxon>Polyangiaceae</taxon>
        <taxon>Chondromyces</taxon>
    </lineage>
</organism>
<proteinExistence type="predicted"/>
<dbReference type="Proteomes" id="UP000019678">
    <property type="component" value="Unassembled WGS sequence"/>
</dbReference>
<evidence type="ECO:0008006" key="4">
    <source>
        <dbReference type="Google" id="ProtNLM"/>
    </source>
</evidence>
<dbReference type="AlphaFoldDB" id="A0A017T812"/>
<keyword evidence="3" id="KW-1185">Reference proteome</keyword>
<dbReference type="OrthoDB" id="5479759at2"/>
<sequence length="776" mass="82679">MRFAALCGLTLPLLVAGCGDDRKLYPAPEVPGENVFTGNLFAHEQQLDLLLTIDNSRSMKEKQEILAAAIPRLLQGLTNPPCLDGAEAPVAAQPAGPFDPCPAGSWRERLAYRDIHVGVISTSLGGHGSDSCQVEDAATRSNNDRGHLLARSSPELDGDLAEKTYAGKGFLAWDPAQELDGEPFSPGADDGEIDLEADSERDQNTTALIPVLTEMVQGVGQIGCGYEAQLESWYRFLVDPEPYETLSVVDGEATPQGIDEALLKQRADFLRPGSTVLIVQLSDENDCSMREGGLAYLAAQIQQDDGSAYRMPRARNECAFDPGDACCASCAQSPPECPEDPTCFVNGDPAQGIDTVPSYADHPNLRCFDQKRRFGVDYLYPLSRYEEALRNPQIQNRAGEIVDNPLFLDLDPDDADRGTRSFIFFAGIVGVPWQDLARDPADLSRGLKDSLELNNEAAGGRSAWDIILGVAGSSTGPRDPFMRESIEPRSGTNPITGDAMRPAGSTTPNAINGSEHNDAVQSDLQYACIFDLPEAVDCAANPDGCECVVGNDNPLCAPDPANGGERTLRVKGKAYPGLRQLQLLRALGNQGITGSVCPAQLDDAARADVGYAPVVDAMLDRLLGIPYTSTCLESPLKVQAEGQVSCTMVEGRYVTGACTCAEARGRREVSEAGAALVEGLKSDAQLPTALEAPNCFCEMAQLTGEALQACQSDVSEPVQTAGGETVHGWCYVDADQRVGAPELSASCMQGAQRALRFVGQGAPTEPSVVALSCITK</sequence>
<dbReference type="EMBL" id="ASRX01000027">
    <property type="protein sequence ID" value="EYF05082.1"/>
    <property type="molecule type" value="Genomic_DNA"/>
</dbReference>
<accession>A0A017T812</accession>
<dbReference type="STRING" id="1192034.CAP_3672"/>
<dbReference type="PROSITE" id="PS51257">
    <property type="entry name" value="PROKAR_LIPOPROTEIN"/>
    <property type="match status" value="1"/>
</dbReference>